<proteinExistence type="predicted"/>
<name>A0A845PYF4_9FLAO</name>
<keyword evidence="3" id="KW-1185">Reference proteome</keyword>
<evidence type="ECO:0000313" key="2">
    <source>
        <dbReference type="EMBL" id="NAW51388.1"/>
    </source>
</evidence>
<comment type="caution">
    <text evidence="2">The sequence shown here is derived from an EMBL/GenBank/DDBJ whole genome shotgun (WGS) entry which is preliminary data.</text>
</comment>
<organism evidence="2 3">
    <name type="scientific">Elizabethkingia argenteiflava</name>
    <dbReference type="NCBI Taxonomy" id="2681556"/>
    <lineage>
        <taxon>Bacteria</taxon>
        <taxon>Pseudomonadati</taxon>
        <taxon>Bacteroidota</taxon>
        <taxon>Flavobacteriia</taxon>
        <taxon>Flavobacteriales</taxon>
        <taxon>Weeksellaceae</taxon>
        <taxon>Elizabethkingia</taxon>
    </lineage>
</organism>
<dbReference type="RefSeq" id="WP_166519669.1">
    <property type="nucleotide sequence ID" value="NZ_JAAABJ010000523.1"/>
</dbReference>
<dbReference type="AlphaFoldDB" id="A0A845PYF4"/>
<dbReference type="Pfam" id="PF00425">
    <property type="entry name" value="Chorismate_bind"/>
    <property type="match status" value="1"/>
</dbReference>
<gene>
    <name evidence="2" type="ORF">GNY06_08335</name>
</gene>
<dbReference type="InterPro" id="IPR015890">
    <property type="entry name" value="Chorismate_C"/>
</dbReference>
<reference evidence="2 3" key="1">
    <citation type="submission" date="2019-11" db="EMBL/GenBank/DDBJ databases">
        <title>Characterization of Elizabethkingia argenteiflava sp. nov., isolated from inner surface of Soybean Pods.</title>
        <authorList>
            <person name="Mo S."/>
        </authorList>
    </citation>
    <scope>NUCLEOTIDE SEQUENCE [LARGE SCALE GENOMIC DNA]</scope>
    <source>
        <strain evidence="2 3">YB22</strain>
    </source>
</reference>
<feature type="domain" description="Chorismate-utilising enzyme C-terminal" evidence="1">
    <location>
        <begin position="73"/>
        <end position="315"/>
    </location>
</feature>
<dbReference type="InterPro" id="IPR005801">
    <property type="entry name" value="ADC_synthase"/>
</dbReference>
<evidence type="ECO:0000259" key="1">
    <source>
        <dbReference type="Pfam" id="PF00425"/>
    </source>
</evidence>
<sequence>MQTVLFKFPFEDTLYTLDDKSYDDQILRFHAFDNSEEVIFQGRIKTITPSEILDLKLTNKNISQEYNGQITSKEEYFSQLKHAIEFIKQHQLPKVVLSRQKWLAIPSHQILDIGASFLKLCEDYPNAFIHFFVNNNRAWIGATPELLGQYTSSTQLFETMSLAGTLPLSEKWSTKEIEEQKPVSEYIESVLSRFSEHIETSPIYDHISGNIKHLRNDFKTNIPPRVLPKLIQALHPTPAVCGTPKPLCFEIIKNTEKHKRDLYAGYIQIAKPTGISYYVNLRCAQLFRNGILLYAGGGITQLSEPEKEWVETELKSDAVRQRLSFLNANSTPVI</sequence>
<protein>
    <recommendedName>
        <fullName evidence="1">Chorismate-utilising enzyme C-terminal domain-containing protein</fullName>
    </recommendedName>
</protein>
<dbReference type="PANTHER" id="PTHR42839:SF2">
    <property type="entry name" value="ISOCHORISMATE SYNTHASE ENTC"/>
    <property type="match status" value="1"/>
</dbReference>
<dbReference type="EMBL" id="JAAABJ010000523">
    <property type="protein sequence ID" value="NAW51388.1"/>
    <property type="molecule type" value="Genomic_DNA"/>
</dbReference>
<dbReference type="Gene3D" id="3.60.120.10">
    <property type="entry name" value="Anthranilate synthase"/>
    <property type="match status" value="1"/>
</dbReference>
<evidence type="ECO:0000313" key="3">
    <source>
        <dbReference type="Proteomes" id="UP000553459"/>
    </source>
</evidence>
<dbReference type="SUPFAM" id="SSF56322">
    <property type="entry name" value="ADC synthase"/>
    <property type="match status" value="1"/>
</dbReference>
<dbReference type="PANTHER" id="PTHR42839">
    <property type="entry name" value="ISOCHORISMATE SYNTHASE ENTC"/>
    <property type="match status" value="1"/>
</dbReference>
<dbReference type="Proteomes" id="UP000553459">
    <property type="component" value="Unassembled WGS sequence"/>
</dbReference>
<accession>A0A845PYF4</accession>